<evidence type="ECO:0008006" key="4">
    <source>
        <dbReference type="Google" id="ProtNLM"/>
    </source>
</evidence>
<feature type="region of interest" description="Disordered" evidence="1">
    <location>
        <begin position="68"/>
        <end position="117"/>
    </location>
</feature>
<protein>
    <recommendedName>
        <fullName evidence="4">Secreted protein</fullName>
    </recommendedName>
</protein>
<dbReference type="Proteomes" id="UP001066276">
    <property type="component" value="Chromosome 3_1"/>
</dbReference>
<feature type="compositionally biased region" description="Basic and acidic residues" evidence="1">
    <location>
        <begin position="74"/>
        <end position="89"/>
    </location>
</feature>
<sequence>MRSMIFESMAFRRWLTAVMSWRMRSMAVSERVSVEVALELGAAGQQVTPWVESTRLEAQQEFSLHSRPCLFDTPRSKEERRGGERKEMVSRSAGVEGRLHTGRMRRPPDNACSRGLN</sequence>
<accession>A0AAV7UGA7</accession>
<name>A0AAV7UGA7_PLEWA</name>
<dbReference type="AlphaFoldDB" id="A0AAV7UGA7"/>
<proteinExistence type="predicted"/>
<comment type="caution">
    <text evidence="2">The sequence shown here is derived from an EMBL/GenBank/DDBJ whole genome shotgun (WGS) entry which is preliminary data.</text>
</comment>
<dbReference type="EMBL" id="JANPWB010000005">
    <property type="protein sequence ID" value="KAJ1187365.1"/>
    <property type="molecule type" value="Genomic_DNA"/>
</dbReference>
<evidence type="ECO:0000256" key="1">
    <source>
        <dbReference type="SAM" id="MobiDB-lite"/>
    </source>
</evidence>
<reference evidence="2" key="1">
    <citation type="journal article" date="2022" name="bioRxiv">
        <title>Sequencing and chromosome-scale assembly of the giantPleurodeles waltlgenome.</title>
        <authorList>
            <person name="Brown T."/>
            <person name="Elewa A."/>
            <person name="Iarovenko S."/>
            <person name="Subramanian E."/>
            <person name="Araus A.J."/>
            <person name="Petzold A."/>
            <person name="Susuki M."/>
            <person name="Suzuki K.-i.T."/>
            <person name="Hayashi T."/>
            <person name="Toyoda A."/>
            <person name="Oliveira C."/>
            <person name="Osipova E."/>
            <person name="Leigh N.D."/>
            <person name="Simon A."/>
            <person name="Yun M.H."/>
        </authorList>
    </citation>
    <scope>NUCLEOTIDE SEQUENCE</scope>
    <source>
        <strain evidence="2">20211129_DDA</strain>
        <tissue evidence="2">Liver</tissue>
    </source>
</reference>
<gene>
    <name evidence="2" type="ORF">NDU88_004141</name>
</gene>
<organism evidence="2 3">
    <name type="scientific">Pleurodeles waltl</name>
    <name type="common">Iberian ribbed newt</name>
    <dbReference type="NCBI Taxonomy" id="8319"/>
    <lineage>
        <taxon>Eukaryota</taxon>
        <taxon>Metazoa</taxon>
        <taxon>Chordata</taxon>
        <taxon>Craniata</taxon>
        <taxon>Vertebrata</taxon>
        <taxon>Euteleostomi</taxon>
        <taxon>Amphibia</taxon>
        <taxon>Batrachia</taxon>
        <taxon>Caudata</taxon>
        <taxon>Salamandroidea</taxon>
        <taxon>Salamandridae</taxon>
        <taxon>Pleurodelinae</taxon>
        <taxon>Pleurodeles</taxon>
    </lineage>
</organism>
<evidence type="ECO:0000313" key="2">
    <source>
        <dbReference type="EMBL" id="KAJ1187365.1"/>
    </source>
</evidence>
<keyword evidence="3" id="KW-1185">Reference proteome</keyword>
<evidence type="ECO:0000313" key="3">
    <source>
        <dbReference type="Proteomes" id="UP001066276"/>
    </source>
</evidence>